<accession>A0A2S4VW87</accession>
<evidence type="ECO:0000313" key="2">
    <source>
        <dbReference type="EMBL" id="POW13773.1"/>
    </source>
</evidence>
<dbReference type="VEuPathDB" id="FungiDB:PSHT_06395"/>
<proteinExistence type="predicted"/>
<dbReference type="EMBL" id="PKSL01000022">
    <property type="protein sequence ID" value="POW13773.1"/>
    <property type="molecule type" value="Genomic_DNA"/>
</dbReference>
<dbReference type="AlphaFoldDB" id="A0A2S4VW87"/>
<organism evidence="2 3">
    <name type="scientific">Puccinia striiformis</name>
    <dbReference type="NCBI Taxonomy" id="27350"/>
    <lineage>
        <taxon>Eukaryota</taxon>
        <taxon>Fungi</taxon>
        <taxon>Dikarya</taxon>
        <taxon>Basidiomycota</taxon>
        <taxon>Pucciniomycotina</taxon>
        <taxon>Pucciniomycetes</taxon>
        <taxon>Pucciniales</taxon>
        <taxon>Pucciniaceae</taxon>
        <taxon>Puccinia</taxon>
    </lineage>
</organism>
<name>A0A2S4VW87_9BASI</name>
<evidence type="ECO:0000256" key="1">
    <source>
        <dbReference type="SAM" id="MobiDB-lite"/>
    </source>
</evidence>
<dbReference type="Proteomes" id="UP000239156">
    <property type="component" value="Unassembled WGS sequence"/>
</dbReference>
<sequence>MVLALHCAAGPQGVHKLPVRDGSEPVRSFDSSSSHVQTDFHRRDLMPHSRTPTIALAFNSVSRPWVCYSSMAFNQVNASGPGDLLRFTRGPGRGSALKGLVI</sequence>
<keyword evidence="3" id="KW-1185">Reference proteome</keyword>
<feature type="region of interest" description="Disordered" evidence="1">
    <location>
        <begin position="14"/>
        <end position="44"/>
    </location>
</feature>
<protein>
    <submittedName>
        <fullName evidence="2">Uncharacterized protein</fullName>
    </submittedName>
</protein>
<dbReference type="VEuPathDB" id="FungiDB:PSTT_03391"/>
<comment type="caution">
    <text evidence="2">The sequence shown here is derived from an EMBL/GenBank/DDBJ whole genome shotgun (WGS) entry which is preliminary data.</text>
</comment>
<reference evidence="2" key="1">
    <citation type="submission" date="2017-12" db="EMBL/GenBank/DDBJ databases">
        <title>Gene loss provides genomic basis for host adaptation in cereal stripe rust fungi.</title>
        <authorList>
            <person name="Xia C."/>
        </authorList>
    </citation>
    <scope>NUCLEOTIDE SEQUENCE [LARGE SCALE GENOMIC DNA]</scope>
    <source>
        <strain evidence="2">93-210</strain>
    </source>
</reference>
<gene>
    <name evidence="2" type="ORF">PSTT_03391</name>
</gene>
<evidence type="ECO:0000313" key="3">
    <source>
        <dbReference type="Proteomes" id="UP000239156"/>
    </source>
</evidence>